<gene>
    <name evidence="1" type="ORF">N4264_21825</name>
</gene>
<proteinExistence type="predicted"/>
<organism evidence="1 2">
    <name type="scientific">Tahibacter amnicola</name>
    <dbReference type="NCBI Taxonomy" id="2976241"/>
    <lineage>
        <taxon>Bacteria</taxon>
        <taxon>Pseudomonadati</taxon>
        <taxon>Pseudomonadota</taxon>
        <taxon>Gammaproteobacteria</taxon>
        <taxon>Lysobacterales</taxon>
        <taxon>Rhodanobacteraceae</taxon>
        <taxon>Tahibacter</taxon>
    </lineage>
</organism>
<name>A0ABY6BDN8_9GAMM</name>
<evidence type="ECO:0000313" key="2">
    <source>
        <dbReference type="Proteomes" id="UP001064632"/>
    </source>
</evidence>
<dbReference type="RefSeq" id="WP_261694323.1">
    <property type="nucleotide sequence ID" value="NZ_CP104694.1"/>
</dbReference>
<evidence type="ECO:0000313" key="1">
    <source>
        <dbReference type="EMBL" id="UXI67348.1"/>
    </source>
</evidence>
<dbReference type="Proteomes" id="UP001064632">
    <property type="component" value="Chromosome"/>
</dbReference>
<protein>
    <submittedName>
        <fullName evidence="1">Uncharacterized protein</fullName>
    </submittedName>
</protein>
<keyword evidence="2" id="KW-1185">Reference proteome</keyword>
<sequence length="183" mass="19992">MSGAMGPATVQAFEARGSEVVVSSDDPVDATAFRDALAAAVATADYLELTEHANMFDLDPMSRLEGVDPPVYAVRRFTGAHRDAFLANVRQLPEEGGAEPMCLFSPHHTLDFFEGGRRVSAMEICFSCAQLRWSANGSRRPDGLVALLRELTEANGLSVARDWRKAAARRLPMDKPKMELAPR</sequence>
<reference evidence="1" key="1">
    <citation type="submission" date="2022-09" db="EMBL/GenBank/DDBJ databases">
        <title>Tahibacter sp. nov., isolated from a fresh water.</title>
        <authorList>
            <person name="Baek J.H."/>
            <person name="Lee J.K."/>
            <person name="Kim J.M."/>
            <person name="Jeon C.O."/>
        </authorList>
    </citation>
    <scope>NUCLEOTIDE SEQUENCE</scope>
    <source>
        <strain evidence="1">W38</strain>
    </source>
</reference>
<dbReference type="EMBL" id="CP104694">
    <property type="protein sequence ID" value="UXI67348.1"/>
    <property type="molecule type" value="Genomic_DNA"/>
</dbReference>
<accession>A0ABY6BDN8</accession>